<evidence type="ECO:0000259" key="1">
    <source>
        <dbReference type="SMART" id="SM00635"/>
    </source>
</evidence>
<dbReference type="InterPro" id="IPR008964">
    <property type="entry name" value="Invasin/intimin_cell_adhesion"/>
</dbReference>
<reference evidence="2 3" key="1">
    <citation type="journal article" date="2018" name="Plant Pathol. J.">
        <title>Characterization of the Lytic Bacteriophage phiEaP-8 Effective against Both Erwinia amylovora and Erwinia pyrifoliae Causing Severe Diseases in Apple and Pear.</title>
        <authorList>
            <person name="Park J."/>
            <person name="Lee G.M."/>
            <person name="Kim D."/>
            <person name="Park D.H."/>
            <person name="Oh C.S."/>
        </authorList>
    </citation>
    <scope>NUCLEOTIDE SEQUENCE [LARGE SCALE GENOMIC DNA]</scope>
</reference>
<dbReference type="SUPFAM" id="SSF49373">
    <property type="entry name" value="Invasin/intimin cell-adhesion fragments"/>
    <property type="match status" value="1"/>
</dbReference>
<proteinExistence type="predicted"/>
<dbReference type="SMART" id="SM00635">
    <property type="entry name" value="BID_2"/>
    <property type="match status" value="1"/>
</dbReference>
<accession>A0A3G1QTQ7</accession>
<evidence type="ECO:0000313" key="3">
    <source>
        <dbReference type="Proteomes" id="UP000267934"/>
    </source>
</evidence>
<keyword evidence="3" id="KW-1185">Reference proteome</keyword>
<dbReference type="EMBL" id="MH160392">
    <property type="protein sequence ID" value="AWN06248.1"/>
    <property type="molecule type" value="Genomic_DNA"/>
</dbReference>
<name>A0A3G1QTQ7_9CAUD</name>
<protein>
    <submittedName>
        <fullName evidence="2">Capsid decorating protein</fullName>
    </submittedName>
</protein>
<feature type="domain" description="BIG2" evidence="1">
    <location>
        <begin position="87"/>
        <end position="168"/>
    </location>
</feature>
<sequence>MPTLYVSYNPTTKVAAVKAAAAVDTGFTAIGSFVHPDVNYPDSTVIFHGVRDLLYKTSAKDPSKKAMFPENITNMDKIKIQSSVSVPVAYLTINPTYVALIVGDTRTVQAIAYPESATNKAVKWTVDKPAVATVTANGSNSAVIKGLTSGDAVATATDASGNVTKTMQIQVRPISKS</sequence>
<organism evidence="2 3">
    <name type="scientific">Erwinia phage phiEaP8</name>
    <dbReference type="NCBI Taxonomy" id="2178928"/>
    <lineage>
        <taxon>Viruses</taxon>
        <taxon>Duplodnaviria</taxon>
        <taxon>Heunggongvirae</taxon>
        <taxon>Uroviricota</taxon>
        <taxon>Caudoviricetes</taxon>
        <taxon>Schitoviridae</taxon>
        <taxon>Erskinevirinae</taxon>
        <taxon>Yonginvirus</taxon>
        <taxon>Yonginvirus EaP8</taxon>
    </lineage>
</organism>
<dbReference type="KEGG" id="vg:55819112"/>
<dbReference type="InterPro" id="IPR003343">
    <property type="entry name" value="Big_2"/>
</dbReference>
<dbReference type="GeneID" id="55819112"/>
<dbReference type="Pfam" id="PF02368">
    <property type="entry name" value="Big_2"/>
    <property type="match status" value="1"/>
</dbReference>
<evidence type="ECO:0000313" key="2">
    <source>
        <dbReference type="EMBL" id="AWN06248.1"/>
    </source>
</evidence>
<dbReference type="RefSeq" id="YP_009889612.1">
    <property type="nucleotide sequence ID" value="NC_049510.1"/>
</dbReference>
<dbReference type="Gene3D" id="2.60.40.1080">
    <property type="match status" value="1"/>
</dbReference>
<dbReference type="Proteomes" id="UP000267934">
    <property type="component" value="Segment"/>
</dbReference>